<name>A0A7S2MMD0_9STRA</name>
<dbReference type="PROSITE" id="PS51808">
    <property type="entry name" value="CHCH"/>
    <property type="match status" value="1"/>
</dbReference>
<dbReference type="EMBL" id="HBGS01061179">
    <property type="protein sequence ID" value="CAD9491197.1"/>
    <property type="molecule type" value="Transcribed_RNA"/>
</dbReference>
<dbReference type="Gene3D" id="1.10.287.2900">
    <property type="match status" value="1"/>
</dbReference>
<evidence type="ECO:0000259" key="2">
    <source>
        <dbReference type="SMART" id="SM01227"/>
    </source>
</evidence>
<proteinExistence type="predicted"/>
<dbReference type="PANTHER" id="PTHR34357">
    <property type="entry name" value="F7A19.14 PROTEIN-RELATED"/>
    <property type="match status" value="1"/>
</dbReference>
<evidence type="ECO:0000313" key="3">
    <source>
        <dbReference type="EMBL" id="CAD9491197.1"/>
    </source>
</evidence>
<dbReference type="InterPro" id="IPR009069">
    <property type="entry name" value="Cys_alpha_HP_mot_SF"/>
</dbReference>
<dbReference type="Pfam" id="PF07802">
    <property type="entry name" value="GCK"/>
    <property type="match status" value="1"/>
</dbReference>
<dbReference type="SMART" id="SM01227">
    <property type="entry name" value="GCK"/>
    <property type="match status" value="1"/>
</dbReference>
<dbReference type="InterPro" id="IPR012891">
    <property type="entry name" value="GCK_dom"/>
</dbReference>
<organism evidence="3">
    <name type="scientific">Octactis speculum</name>
    <dbReference type="NCBI Taxonomy" id="3111310"/>
    <lineage>
        <taxon>Eukaryota</taxon>
        <taxon>Sar</taxon>
        <taxon>Stramenopiles</taxon>
        <taxon>Ochrophyta</taxon>
        <taxon>Dictyochophyceae</taxon>
        <taxon>Dictyochales</taxon>
        <taxon>Dictyochaceae</taxon>
        <taxon>Octactis</taxon>
    </lineage>
</organism>
<sequence>MFATISRLSGRPLLGGGILAMGTLTAVRLDSSKERRSGDTGAATGSAVATSPEYECPFCTLVKAGPCRNLYFPFEDCLDKNGENSEQACKEVFSAMINCVADHPDEYRVLMNELELERENEPSDETGQLEEKNELQMETKSVNEATDKSKGTTNGTRDETGTQSHSVPRQIEPTISRAQEETKR</sequence>
<dbReference type="AlphaFoldDB" id="A0A7S2MMD0"/>
<reference evidence="3" key="1">
    <citation type="submission" date="2021-01" db="EMBL/GenBank/DDBJ databases">
        <authorList>
            <person name="Corre E."/>
            <person name="Pelletier E."/>
            <person name="Niang G."/>
            <person name="Scheremetjew M."/>
            <person name="Finn R."/>
            <person name="Kale V."/>
            <person name="Holt S."/>
            <person name="Cochrane G."/>
            <person name="Meng A."/>
            <person name="Brown T."/>
            <person name="Cohen L."/>
        </authorList>
    </citation>
    <scope>NUCLEOTIDE SEQUENCE</scope>
    <source>
        <strain evidence="3">CCMP1381</strain>
    </source>
</reference>
<dbReference type="SUPFAM" id="SSF47072">
    <property type="entry name" value="Cysteine alpha-hairpin motif"/>
    <property type="match status" value="1"/>
</dbReference>
<evidence type="ECO:0000256" key="1">
    <source>
        <dbReference type="SAM" id="MobiDB-lite"/>
    </source>
</evidence>
<feature type="domain" description="GCK" evidence="2">
    <location>
        <begin position="54"/>
        <end position="125"/>
    </location>
</feature>
<accession>A0A7S2MMD0</accession>
<protein>
    <recommendedName>
        <fullName evidence="2">GCK domain-containing protein</fullName>
    </recommendedName>
</protein>
<gene>
    <name evidence="3" type="ORF">DSPE1174_LOCUS31924</name>
</gene>
<feature type="region of interest" description="Disordered" evidence="1">
    <location>
        <begin position="118"/>
        <end position="184"/>
    </location>
</feature>
<dbReference type="PANTHER" id="PTHR34357:SF2">
    <property type="entry name" value="F26F24.3-RELATED"/>
    <property type="match status" value="1"/>
</dbReference>
<feature type="compositionally biased region" description="Basic and acidic residues" evidence="1">
    <location>
        <begin position="145"/>
        <end position="160"/>
    </location>
</feature>